<feature type="non-terminal residue" evidence="1">
    <location>
        <position position="1"/>
    </location>
</feature>
<sequence>RNPMRCRTLHRCRRRSLKWRSRLRRNRHYCVRCLLKARRSWNNSKHTADRYILHSSSVTLTRCSRRRAWRTRVHSHYHHHRPLSSTLI</sequence>
<dbReference type="EMBL" id="NCKW01002047">
    <property type="protein sequence ID" value="POM78334.1"/>
    <property type="molecule type" value="Genomic_DNA"/>
</dbReference>
<dbReference type="Proteomes" id="UP000237271">
    <property type="component" value="Unassembled WGS sequence"/>
</dbReference>
<name>A0A2P4YKJ2_9STRA</name>
<organism evidence="1 2">
    <name type="scientific">Phytophthora palmivora</name>
    <dbReference type="NCBI Taxonomy" id="4796"/>
    <lineage>
        <taxon>Eukaryota</taxon>
        <taxon>Sar</taxon>
        <taxon>Stramenopiles</taxon>
        <taxon>Oomycota</taxon>
        <taxon>Peronosporomycetes</taxon>
        <taxon>Peronosporales</taxon>
        <taxon>Peronosporaceae</taxon>
        <taxon>Phytophthora</taxon>
    </lineage>
</organism>
<evidence type="ECO:0000313" key="1">
    <source>
        <dbReference type="EMBL" id="POM78334.1"/>
    </source>
</evidence>
<keyword evidence="2" id="KW-1185">Reference proteome</keyword>
<dbReference type="AlphaFoldDB" id="A0A2P4YKJ2"/>
<evidence type="ECO:0000313" key="2">
    <source>
        <dbReference type="Proteomes" id="UP000237271"/>
    </source>
</evidence>
<reference evidence="1 2" key="1">
    <citation type="journal article" date="2017" name="Genome Biol. Evol.">
        <title>Phytophthora megakarya and P. palmivora, closely related causal agents of cacao black pod rot, underwent increases in genome sizes and gene numbers by different mechanisms.</title>
        <authorList>
            <person name="Ali S.S."/>
            <person name="Shao J."/>
            <person name="Lary D.J."/>
            <person name="Kronmiller B."/>
            <person name="Shen D."/>
            <person name="Strem M.D."/>
            <person name="Amoako-Attah I."/>
            <person name="Akrofi A.Y."/>
            <person name="Begoude B.A."/>
            <person name="Ten Hoopen G.M."/>
            <person name="Coulibaly K."/>
            <person name="Kebe B.I."/>
            <person name="Melnick R.L."/>
            <person name="Guiltinan M.J."/>
            <person name="Tyler B.M."/>
            <person name="Meinhardt L.W."/>
            <person name="Bailey B.A."/>
        </authorList>
    </citation>
    <scope>NUCLEOTIDE SEQUENCE [LARGE SCALE GENOMIC DNA]</scope>
    <source>
        <strain evidence="2">sbr112.9</strain>
    </source>
</reference>
<proteinExistence type="predicted"/>
<gene>
    <name evidence="1" type="ORF">PHPALM_4143</name>
</gene>
<feature type="non-terminal residue" evidence="1">
    <location>
        <position position="88"/>
    </location>
</feature>
<protein>
    <submittedName>
        <fullName evidence="1">Uncharacterized protein</fullName>
    </submittedName>
</protein>
<comment type="caution">
    <text evidence="1">The sequence shown here is derived from an EMBL/GenBank/DDBJ whole genome shotgun (WGS) entry which is preliminary data.</text>
</comment>
<accession>A0A2P4YKJ2</accession>